<dbReference type="AlphaFoldDB" id="A0A834H9V3"/>
<name>A0A834H9V3_RHOSS</name>
<evidence type="ECO:0000259" key="2">
    <source>
        <dbReference type="Pfam" id="PF13962"/>
    </source>
</evidence>
<dbReference type="PANTHER" id="PTHR24177:SF365">
    <property type="entry name" value="ANKYRIN REPEAT-CONTAINING PROTEIN NPR4-LIKE ISOFORM X1"/>
    <property type="match status" value="1"/>
</dbReference>
<dbReference type="Proteomes" id="UP000626092">
    <property type="component" value="Unassembled WGS sequence"/>
</dbReference>
<dbReference type="InterPro" id="IPR026961">
    <property type="entry name" value="PGG_dom"/>
</dbReference>
<dbReference type="GO" id="GO:0016020">
    <property type="term" value="C:membrane"/>
    <property type="evidence" value="ECO:0007669"/>
    <property type="project" value="TreeGrafter"/>
</dbReference>
<organism evidence="3 4">
    <name type="scientific">Rhododendron simsii</name>
    <name type="common">Sims's rhododendron</name>
    <dbReference type="NCBI Taxonomy" id="118357"/>
    <lineage>
        <taxon>Eukaryota</taxon>
        <taxon>Viridiplantae</taxon>
        <taxon>Streptophyta</taxon>
        <taxon>Embryophyta</taxon>
        <taxon>Tracheophyta</taxon>
        <taxon>Spermatophyta</taxon>
        <taxon>Magnoliopsida</taxon>
        <taxon>eudicotyledons</taxon>
        <taxon>Gunneridae</taxon>
        <taxon>Pentapetalae</taxon>
        <taxon>asterids</taxon>
        <taxon>Ericales</taxon>
        <taxon>Ericaceae</taxon>
        <taxon>Ericoideae</taxon>
        <taxon>Rhodoreae</taxon>
        <taxon>Rhododendron</taxon>
    </lineage>
</organism>
<keyword evidence="1" id="KW-0472">Membrane</keyword>
<gene>
    <name evidence="3" type="ORF">RHSIM_Rhsim03G0047700</name>
</gene>
<reference evidence="3" key="1">
    <citation type="submission" date="2019-11" db="EMBL/GenBank/DDBJ databases">
        <authorList>
            <person name="Liu Y."/>
            <person name="Hou J."/>
            <person name="Li T.-Q."/>
            <person name="Guan C.-H."/>
            <person name="Wu X."/>
            <person name="Wu H.-Z."/>
            <person name="Ling F."/>
            <person name="Zhang R."/>
            <person name="Shi X.-G."/>
            <person name="Ren J.-P."/>
            <person name="Chen E.-F."/>
            <person name="Sun J.-M."/>
        </authorList>
    </citation>
    <scope>NUCLEOTIDE SEQUENCE</scope>
    <source>
        <strain evidence="3">Adult_tree_wgs_1</strain>
        <tissue evidence="3">Leaves</tissue>
    </source>
</reference>
<protein>
    <recommendedName>
        <fullName evidence="2">PGG domain-containing protein</fullName>
    </recommendedName>
</protein>
<feature type="transmembrane region" description="Helical" evidence="1">
    <location>
        <begin position="167"/>
        <end position="185"/>
    </location>
</feature>
<evidence type="ECO:0000313" key="3">
    <source>
        <dbReference type="EMBL" id="KAF7148400.1"/>
    </source>
</evidence>
<dbReference type="PANTHER" id="PTHR24177">
    <property type="entry name" value="CASKIN"/>
    <property type="match status" value="1"/>
</dbReference>
<comment type="caution">
    <text evidence="3">The sequence shown here is derived from an EMBL/GenBank/DDBJ whole genome shotgun (WGS) entry which is preliminary data.</text>
</comment>
<feature type="transmembrane region" description="Helical" evidence="1">
    <location>
        <begin position="197"/>
        <end position="223"/>
    </location>
</feature>
<accession>A0A834H9V3</accession>
<dbReference type="Pfam" id="PF13962">
    <property type="entry name" value="PGG"/>
    <property type="match status" value="1"/>
</dbReference>
<keyword evidence="1" id="KW-1133">Transmembrane helix</keyword>
<feature type="domain" description="PGG" evidence="2">
    <location>
        <begin position="157"/>
        <end position="185"/>
    </location>
</feature>
<keyword evidence="1" id="KW-0812">Transmembrane</keyword>
<sequence length="276" mass="31364">MEVAKLDLPEVERIFKPVLRKATCVGIPEIIEEIVLSYPSALFFVPDNENIIKYAILNRREHVFNLVHRTGWKYIYGIDNSLNNVLHLAARLGREQQINHNASAAGAVLQMQRERQWYEEVQERTPPADRESKNIDGMTPTEVFSETHQDLVKEAERWIKETATSCTIVAVLVATTVFAAAITVPDEDFLRILPERLSVGFITLYVSILSMMIAFGAILYLVFGYNKAWVLISIVASAGIPVTLFGAFQFPLLVEMIQSTYRRNIFHKQLGLRALR</sequence>
<evidence type="ECO:0000313" key="4">
    <source>
        <dbReference type="Proteomes" id="UP000626092"/>
    </source>
</evidence>
<evidence type="ECO:0000256" key="1">
    <source>
        <dbReference type="SAM" id="Phobius"/>
    </source>
</evidence>
<dbReference type="EMBL" id="WJXA01000003">
    <property type="protein sequence ID" value="KAF7148400.1"/>
    <property type="molecule type" value="Genomic_DNA"/>
</dbReference>
<proteinExistence type="predicted"/>
<feature type="transmembrane region" description="Helical" evidence="1">
    <location>
        <begin position="229"/>
        <end position="254"/>
    </location>
</feature>
<dbReference type="OrthoDB" id="1925304at2759"/>
<keyword evidence="4" id="KW-1185">Reference proteome</keyword>